<evidence type="ECO:0000313" key="2">
    <source>
        <dbReference type="EMBL" id="CAH8244114.1"/>
    </source>
</evidence>
<protein>
    <submittedName>
        <fullName evidence="2">Uncharacterized protein</fullName>
    </submittedName>
</protein>
<feature type="region of interest" description="Disordered" evidence="1">
    <location>
        <begin position="160"/>
        <end position="186"/>
    </location>
</feature>
<gene>
    <name evidence="2" type="ORF">WJ0W_001353</name>
</gene>
<dbReference type="Proteomes" id="UP001154322">
    <property type="component" value="Unassembled WGS sequence"/>
</dbReference>
<accession>A0ABN8U3H7</accession>
<organism evidence="2 3">
    <name type="scientific">Paenibacillus melissococcoides</name>
    <dbReference type="NCBI Taxonomy" id="2912268"/>
    <lineage>
        <taxon>Bacteria</taxon>
        <taxon>Bacillati</taxon>
        <taxon>Bacillota</taxon>
        <taxon>Bacilli</taxon>
        <taxon>Bacillales</taxon>
        <taxon>Paenibacillaceae</taxon>
        <taxon>Paenibacillus</taxon>
    </lineage>
</organism>
<comment type="caution">
    <text evidence="2">The sequence shown here is derived from an EMBL/GenBank/DDBJ whole genome shotgun (WGS) entry which is preliminary data.</text>
</comment>
<evidence type="ECO:0000256" key="1">
    <source>
        <dbReference type="SAM" id="MobiDB-lite"/>
    </source>
</evidence>
<proteinExistence type="predicted"/>
<reference evidence="2" key="1">
    <citation type="submission" date="2022-06" db="EMBL/GenBank/DDBJ databases">
        <authorList>
            <person name="Dietemann V."/>
            <person name="Ory F."/>
            <person name="Dainat B."/>
            <person name="Oberhansli S."/>
        </authorList>
    </citation>
    <scope>NUCLEOTIDE SEQUENCE</scope>
    <source>
        <strain evidence="2">Ena-SAMPLE-TAB-26-04-2022-14:26:32:270-5432</strain>
    </source>
</reference>
<keyword evidence="3" id="KW-1185">Reference proteome</keyword>
<dbReference type="EMBL" id="CALYLO010000001">
    <property type="protein sequence ID" value="CAH8244114.1"/>
    <property type="molecule type" value="Genomic_DNA"/>
</dbReference>
<name>A0ABN8U3H7_9BACL</name>
<sequence>MDATMKQDEIDALASYVERGGSIVVAMKGWVMEQYPNVFLGEAYQGRTAKLNEDYPLQRLVNRMGLGLMNNIATTKTETFPKLTEEGVNHYHAAALVDQAKRVEAGELDPSQLQIGPAGAESAARTADSSISFRRSRRQAYGRTSRLRAESRLLIMCSARRRMKSGDRPSASARRRGPSCKAAESS</sequence>
<evidence type="ECO:0000313" key="3">
    <source>
        <dbReference type="Proteomes" id="UP001154322"/>
    </source>
</evidence>